<reference evidence="1" key="1">
    <citation type="submission" date="2023-03" db="EMBL/GenBank/DDBJ databases">
        <title>Mating type loci evolution in Malassezia.</title>
        <authorList>
            <person name="Coelho M.A."/>
        </authorList>
    </citation>
    <scope>NUCLEOTIDE SEQUENCE</scope>
    <source>
        <strain evidence="1">CBS 10434</strain>
    </source>
</reference>
<evidence type="ECO:0000313" key="2">
    <source>
        <dbReference type="Proteomes" id="UP001220961"/>
    </source>
</evidence>
<proteinExistence type="predicted"/>
<accession>A0AAF0E9E8</accession>
<keyword evidence="2" id="KW-1185">Reference proteome</keyword>
<protein>
    <submittedName>
        <fullName evidence="1">Uncharacterized protein</fullName>
    </submittedName>
</protein>
<name>A0AAF0E9E8_9BASI</name>
<gene>
    <name evidence="1" type="ORF">MCAP1_002469</name>
</gene>
<dbReference type="AlphaFoldDB" id="A0AAF0E9E8"/>
<dbReference type="EMBL" id="CP119912">
    <property type="protein sequence ID" value="WFD20225.1"/>
    <property type="molecule type" value="Genomic_DNA"/>
</dbReference>
<dbReference type="Proteomes" id="UP001220961">
    <property type="component" value="Chromosome 5"/>
</dbReference>
<evidence type="ECO:0000313" key="1">
    <source>
        <dbReference type="EMBL" id="WFD20225.1"/>
    </source>
</evidence>
<organism evidence="1 2">
    <name type="scientific">Malassezia caprae</name>
    <dbReference type="NCBI Taxonomy" id="1381934"/>
    <lineage>
        <taxon>Eukaryota</taxon>
        <taxon>Fungi</taxon>
        <taxon>Dikarya</taxon>
        <taxon>Basidiomycota</taxon>
        <taxon>Ustilaginomycotina</taxon>
        <taxon>Malasseziomycetes</taxon>
        <taxon>Malasseziales</taxon>
        <taxon>Malasseziaceae</taxon>
        <taxon>Malassezia</taxon>
    </lineage>
</organism>
<sequence>MASPVRERSDKHQRMFCFHQKRQGLYTNNESVTKSVCGTLSSGKIKDDDPTPCMVADYDVKWFKQRCENHNSKDDTTEWKAGSKLDVVWEPKEPYELNCFYNNSVNYNIFDNEATEDVCASVKSGKYEHDKKICRVDKVDVDWFKKKCEIYYDPGSDTGVRKSSDGRYLLHDDENTGDRFEFFQCDTPPKGYKTSSKDHLRGQIRSEKHPDKCLTVGGVDNRPHIIYNPDLPDGRKDGGFEKKNGILSLEPCSEDPRLQWWELYYNSTHYIGSEEDTERPVVDGTYKHRVLYSYSVKNPEKAPFHTGYGAVLQFF</sequence>